<dbReference type="Proteomes" id="UP000030710">
    <property type="component" value="Unassembled WGS sequence"/>
</dbReference>
<name>U1PQB2_9EURY</name>
<evidence type="ECO:0000313" key="3">
    <source>
        <dbReference type="Proteomes" id="UP000030710"/>
    </source>
</evidence>
<feature type="transmembrane region" description="Helical" evidence="1">
    <location>
        <begin position="21"/>
        <end position="45"/>
    </location>
</feature>
<dbReference type="EMBL" id="KE356561">
    <property type="protein sequence ID" value="ERG95937.1"/>
    <property type="molecule type" value="Genomic_DNA"/>
</dbReference>
<evidence type="ECO:0000313" key="2">
    <source>
        <dbReference type="EMBL" id="ERG95937.1"/>
    </source>
</evidence>
<proteinExistence type="predicted"/>
<reference evidence="2 3" key="1">
    <citation type="journal article" date="2013" name="PLoS ONE">
        <title>Assembly-driven community genomics of a hypersaline microbial ecosystem.</title>
        <authorList>
            <person name="Podell S."/>
            <person name="Ugalde J.A."/>
            <person name="Narasingarao P."/>
            <person name="Banfield J.F."/>
            <person name="Heidelberg K.B."/>
            <person name="Allen E.E."/>
        </authorList>
    </citation>
    <scope>NUCLEOTIDE SEQUENCE [LARGE SCALE GENOMIC DNA]</scope>
    <source>
        <strain evidence="3">J07HQW2</strain>
    </source>
</reference>
<keyword evidence="1" id="KW-0812">Transmembrane</keyword>
<gene>
    <name evidence="2" type="ORF">J07HQW2_02398</name>
</gene>
<dbReference type="eggNOG" id="arCOG06304">
    <property type="taxonomic scope" value="Archaea"/>
</dbReference>
<evidence type="ECO:0000256" key="1">
    <source>
        <dbReference type="SAM" id="Phobius"/>
    </source>
</evidence>
<protein>
    <submittedName>
        <fullName evidence="2">Uncharacterized protein</fullName>
    </submittedName>
</protein>
<sequence>MTMDQSDGEAELAPESLNQRALTGLVFSVIVGIGGLFALPVIQTILQLEFFPAFTVVLLIELIATAGVVLSMFQLHQKQQFGQERA</sequence>
<keyword evidence="1" id="KW-1133">Transmembrane helix</keyword>
<dbReference type="HOGENOM" id="CLU_193448_0_0_2"/>
<accession>U1PQB2</accession>
<dbReference type="AlphaFoldDB" id="U1PQB2"/>
<feature type="transmembrane region" description="Helical" evidence="1">
    <location>
        <begin position="51"/>
        <end position="73"/>
    </location>
</feature>
<keyword evidence="1" id="KW-0472">Membrane</keyword>
<organism evidence="2 3">
    <name type="scientific">Haloquadratum walsbyi J07HQW2</name>
    <dbReference type="NCBI Taxonomy" id="1238425"/>
    <lineage>
        <taxon>Archaea</taxon>
        <taxon>Methanobacteriati</taxon>
        <taxon>Methanobacteriota</taxon>
        <taxon>Stenosarchaea group</taxon>
        <taxon>Halobacteria</taxon>
        <taxon>Halobacteriales</taxon>
        <taxon>Haloferacaceae</taxon>
        <taxon>Haloquadratum</taxon>
    </lineage>
</organism>